<proteinExistence type="predicted"/>
<dbReference type="GO" id="GO:0033982">
    <property type="term" value="F:3-dehydro-L-gulonate-6-phosphate decarboxylase activity"/>
    <property type="evidence" value="ECO:0007669"/>
    <property type="project" value="TreeGrafter"/>
</dbReference>
<dbReference type="PANTHER" id="PTHR35039">
    <property type="entry name" value="3-KETO-L-GULONATE-6-PHOSPHATE DECARBOXYLASE SGBH-RELATED"/>
    <property type="match status" value="1"/>
</dbReference>
<dbReference type="PANTHER" id="PTHR35039:SF3">
    <property type="entry name" value="3-KETO-L-GULONATE-6-PHOSPHATE DECARBOXYLASE SGBH-RELATED"/>
    <property type="match status" value="1"/>
</dbReference>
<dbReference type="HOGENOM" id="CLU_081825_1_1_2"/>
<keyword evidence="5" id="KW-1185">Reference proteome</keyword>
<dbReference type="Pfam" id="PF00215">
    <property type="entry name" value="OMPdecase"/>
    <property type="match status" value="1"/>
</dbReference>
<dbReference type="InterPro" id="IPR011060">
    <property type="entry name" value="RibuloseP-bd_barrel"/>
</dbReference>
<evidence type="ECO:0000313" key="4">
    <source>
        <dbReference type="EMBL" id="AEB95947.1"/>
    </source>
</evidence>
<feature type="domain" description="Orotidine 5'-phosphate decarboxylase" evidence="3">
    <location>
        <begin position="14"/>
        <end position="215"/>
    </location>
</feature>
<name>F4G0Y8_METCR</name>
<evidence type="ECO:0000256" key="2">
    <source>
        <dbReference type="ARBA" id="ARBA00023277"/>
    </source>
</evidence>
<dbReference type="GO" id="GO:0019854">
    <property type="term" value="P:L-ascorbic acid catabolic process"/>
    <property type="evidence" value="ECO:0007669"/>
    <property type="project" value="TreeGrafter"/>
</dbReference>
<dbReference type="GO" id="GO:0004590">
    <property type="term" value="F:orotidine-5'-phosphate decarboxylase activity"/>
    <property type="evidence" value="ECO:0007669"/>
    <property type="project" value="InterPro"/>
</dbReference>
<evidence type="ECO:0000313" key="5">
    <source>
        <dbReference type="Proteomes" id="UP000007812"/>
    </source>
</evidence>
<reference evidence="4 5" key="1">
    <citation type="journal article" date="2011" name="J. Bacteriol.">
        <title>Complete genome sequence of Metallosphaera cuprina, a metal sulfide-oxidizing archaeon from a hot spring.</title>
        <authorList>
            <person name="Liu L.J."/>
            <person name="You X.Y."/>
            <person name="Zheng H."/>
            <person name="Wang S."/>
            <person name="Jiang C.Y."/>
            <person name="Liu S.J."/>
        </authorList>
    </citation>
    <scope>NUCLEOTIDE SEQUENCE [LARGE SCALE GENOMIC DNA]</scope>
    <source>
        <strain evidence="4 5">Ar-4</strain>
    </source>
</reference>
<dbReference type="SMART" id="SM00934">
    <property type="entry name" value="OMPdecase"/>
    <property type="match status" value="1"/>
</dbReference>
<dbReference type="RefSeq" id="WP_013738445.1">
    <property type="nucleotide sequence ID" value="NC_015435.1"/>
</dbReference>
<dbReference type="GO" id="GO:0006207">
    <property type="term" value="P:'de novo' pyrimidine nucleobase biosynthetic process"/>
    <property type="evidence" value="ECO:0007669"/>
    <property type="project" value="InterPro"/>
</dbReference>
<dbReference type="OrthoDB" id="15246at2157"/>
<dbReference type="GeneID" id="10494033"/>
<dbReference type="FunFam" id="3.20.20.70:FF:000022">
    <property type="entry name" value="3-keto-L-gulonate-6-phosphate decarboxylase UlaD"/>
    <property type="match status" value="1"/>
</dbReference>
<dbReference type="eggNOG" id="arCOG00053">
    <property type="taxonomic scope" value="Archaea"/>
</dbReference>
<dbReference type="STRING" id="1006006.Mcup_1845"/>
<dbReference type="KEGG" id="mcn:Mcup_1845"/>
<keyword evidence="1" id="KW-0456">Lyase</keyword>
<dbReference type="SUPFAM" id="SSF51366">
    <property type="entry name" value="Ribulose-phoshate binding barrel"/>
    <property type="match status" value="1"/>
</dbReference>
<dbReference type="Proteomes" id="UP000007812">
    <property type="component" value="Chromosome"/>
</dbReference>
<evidence type="ECO:0000256" key="1">
    <source>
        <dbReference type="ARBA" id="ARBA00023239"/>
    </source>
</evidence>
<dbReference type="InterPro" id="IPR001754">
    <property type="entry name" value="OMPdeCOase_dom"/>
</dbReference>
<dbReference type="EMBL" id="CP002656">
    <property type="protein sequence ID" value="AEB95947.1"/>
    <property type="molecule type" value="Genomic_DNA"/>
</dbReference>
<organism evidence="4 5">
    <name type="scientific">Metallosphaera cuprina (strain Ar-4)</name>
    <dbReference type="NCBI Taxonomy" id="1006006"/>
    <lineage>
        <taxon>Archaea</taxon>
        <taxon>Thermoproteota</taxon>
        <taxon>Thermoprotei</taxon>
        <taxon>Sulfolobales</taxon>
        <taxon>Sulfolobaceae</taxon>
        <taxon>Metallosphaera</taxon>
    </lineage>
</organism>
<dbReference type="PATRIC" id="fig|1006006.8.peg.1850"/>
<dbReference type="Gene3D" id="3.20.20.70">
    <property type="entry name" value="Aldolase class I"/>
    <property type="match status" value="1"/>
</dbReference>
<evidence type="ECO:0000259" key="3">
    <source>
        <dbReference type="SMART" id="SM00934"/>
    </source>
</evidence>
<accession>F4G0Y8</accession>
<keyword evidence="2" id="KW-0119">Carbohydrate metabolism</keyword>
<gene>
    <name evidence="4" type="ordered locus">Mcup_1845</name>
</gene>
<sequence length="227" mass="24642">MRSDIVDRLKREKFLQVALDFIDINPAYKVASEVADLGNVIIEVGTPLLKSEGIRGLIKLREFRNVILADTKTADAGDVEAEIVAKGRADIMTVLGAMDDSTVESAVRRAKELEILVQADLIGVKDAVERAKELYKLGVDIVGFHVGLDVQKRRGITVADLKEEIKEVGKYGIVSVAGGLTAKSVLGLLDIPISIYVVGGAITKSHEPRKVAEEIVKILSSRTIPMR</sequence>
<protein>
    <submittedName>
        <fullName evidence="4">Orotidine 5'-phosphate decarboxylase</fullName>
    </submittedName>
</protein>
<dbReference type="InterPro" id="IPR013785">
    <property type="entry name" value="Aldolase_TIM"/>
</dbReference>
<dbReference type="AlphaFoldDB" id="F4G0Y8"/>